<evidence type="ECO:0000313" key="1">
    <source>
        <dbReference type="EMBL" id="GMH14590.1"/>
    </source>
</evidence>
<organism evidence="1 2">
    <name type="scientific">Nepenthes gracilis</name>
    <name type="common">Slender pitcher plant</name>
    <dbReference type="NCBI Taxonomy" id="150966"/>
    <lineage>
        <taxon>Eukaryota</taxon>
        <taxon>Viridiplantae</taxon>
        <taxon>Streptophyta</taxon>
        <taxon>Embryophyta</taxon>
        <taxon>Tracheophyta</taxon>
        <taxon>Spermatophyta</taxon>
        <taxon>Magnoliopsida</taxon>
        <taxon>eudicotyledons</taxon>
        <taxon>Gunneridae</taxon>
        <taxon>Pentapetalae</taxon>
        <taxon>Caryophyllales</taxon>
        <taxon>Nepenthaceae</taxon>
        <taxon>Nepenthes</taxon>
    </lineage>
</organism>
<reference evidence="1" key="1">
    <citation type="submission" date="2023-05" db="EMBL/GenBank/DDBJ databases">
        <title>Nepenthes gracilis genome sequencing.</title>
        <authorList>
            <person name="Fukushima K."/>
        </authorList>
    </citation>
    <scope>NUCLEOTIDE SEQUENCE</scope>
    <source>
        <strain evidence="1">SING2019-196</strain>
    </source>
</reference>
<dbReference type="EMBL" id="BSYO01000014">
    <property type="protein sequence ID" value="GMH14590.1"/>
    <property type="molecule type" value="Genomic_DNA"/>
</dbReference>
<gene>
    <name evidence="1" type="ORF">Nepgr_016431</name>
</gene>
<protein>
    <submittedName>
        <fullName evidence="1">Uncharacterized protein</fullName>
    </submittedName>
</protein>
<dbReference type="AlphaFoldDB" id="A0AAD3SPS3"/>
<dbReference type="Proteomes" id="UP001279734">
    <property type="component" value="Unassembled WGS sequence"/>
</dbReference>
<accession>A0AAD3SPS3</accession>
<proteinExistence type="predicted"/>
<evidence type="ECO:0000313" key="2">
    <source>
        <dbReference type="Proteomes" id="UP001279734"/>
    </source>
</evidence>
<name>A0AAD3SPS3_NEPGR</name>
<keyword evidence="2" id="KW-1185">Reference proteome</keyword>
<comment type="caution">
    <text evidence="1">The sequence shown here is derived from an EMBL/GenBank/DDBJ whole genome shotgun (WGS) entry which is preliminary data.</text>
</comment>
<sequence length="120" mass="12712">MLCFKVSLDCSMKVPNVLLWVCKALLPGCRSILQRCRCLQQMAVAIVGSFFSLQLPCGYGGFSLLCGCMSRDASVAEGCWFGVQSLNVVDVDALADPTAVFLADGFGLSGSTDARCAVLC</sequence>